<dbReference type="Proteomes" id="UP001465976">
    <property type="component" value="Unassembled WGS sequence"/>
</dbReference>
<accession>A0ABR3FJL4</accession>
<dbReference type="EMBL" id="JBAHYK010000292">
    <property type="protein sequence ID" value="KAL0575573.1"/>
    <property type="molecule type" value="Genomic_DNA"/>
</dbReference>
<gene>
    <name evidence="1" type="ORF">V5O48_006389</name>
</gene>
<organism evidence="1 2">
    <name type="scientific">Marasmius crinis-equi</name>
    <dbReference type="NCBI Taxonomy" id="585013"/>
    <lineage>
        <taxon>Eukaryota</taxon>
        <taxon>Fungi</taxon>
        <taxon>Dikarya</taxon>
        <taxon>Basidiomycota</taxon>
        <taxon>Agaricomycotina</taxon>
        <taxon>Agaricomycetes</taxon>
        <taxon>Agaricomycetidae</taxon>
        <taxon>Agaricales</taxon>
        <taxon>Marasmiineae</taxon>
        <taxon>Marasmiaceae</taxon>
        <taxon>Marasmius</taxon>
    </lineage>
</organism>
<sequence length="433" mass="50108">MLFGWLDPQDLIYYSRSCKRAYQQVHSYWRRAFEIYRFLAPFFTRGEAEQFRVIQALTGTLISGSSALQFLNRTPYPGSDLDIYVEHRYCKPIALFLQSIGYEFQPLDHQPAELDGAIARGSANMNAEYIGEITPTIESKRGFAGVYNMVRGGQKIQVITAKNSPLDIILNFHTTVVMNVISYSRAYSLYPKATFQKSYALICDHCDGAQATLRAIQKYTQRGWKMVDAHGEEWGVTTKEAHPGQLELRTVGNYLGNLGRVFRTEQRRYLGDSHCWTYRLPKIPIHYPNIEVPPVWQESRGYKLSTPLTCMEVQFGSPQAFEANCWTLQTKSGYFGDMKYHIFRNTLKLRFAYCAPFEWVSSSSAGLSTAPCDLDRWPSDREVWYCPKTDENQAWGDTENCDFQADRHDLHYREFVNRRSQHLVAFHNPEWDE</sequence>
<keyword evidence="2" id="KW-1185">Reference proteome</keyword>
<comment type="caution">
    <text evidence="1">The sequence shown here is derived from an EMBL/GenBank/DDBJ whole genome shotgun (WGS) entry which is preliminary data.</text>
</comment>
<evidence type="ECO:0000313" key="1">
    <source>
        <dbReference type="EMBL" id="KAL0575573.1"/>
    </source>
</evidence>
<evidence type="ECO:0000313" key="2">
    <source>
        <dbReference type="Proteomes" id="UP001465976"/>
    </source>
</evidence>
<protein>
    <submittedName>
        <fullName evidence="1">Uncharacterized protein</fullName>
    </submittedName>
</protein>
<name>A0ABR3FJL4_9AGAR</name>
<reference evidence="1 2" key="1">
    <citation type="submission" date="2024-02" db="EMBL/GenBank/DDBJ databases">
        <title>A draft genome for the cacao thread blight pathogen Marasmius crinis-equi.</title>
        <authorList>
            <person name="Cohen S.P."/>
            <person name="Baruah I.K."/>
            <person name="Amoako-Attah I."/>
            <person name="Bukari Y."/>
            <person name="Meinhardt L.W."/>
            <person name="Bailey B.A."/>
        </authorList>
    </citation>
    <scope>NUCLEOTIDE SEQUENCE [LARGE SCALE GENOMIC DNA]</scope>
    <source>
        <strain evidence="1 2">GH-76</strain>
    </source>
</reference>
<proteinExistence type="predicted"/>